<dbReference type="EMBL" id="CAJVPS010009579">
    <property type="protein sequence ID" value="CAG8651350.1"/>
    <property type="molecule type" value="Genomic_DNA"/>
</dbReference>
<comment type="caution">
    <text evidence="1">The sequence shown here is derived from an EMBL/GenBank/DDBJ whole genome shotgun (WGS) entry which is preliminary data.</text>
</comment>
<evidence type="ECO:0000313" key="1">
    <source>
        <dbReference type="EMBL" id="CAG8651350.1"/>
    </source>
</evidence>
<proteinExistence type="predicted"/>
<protein>
    <submittedName>
        <fullName evidence="1">6145_t:CDS:1</fullName>
    </submittedName>
</protein>
<gene>
    <name evidence="1" type="ORF">ALEPTO_LOCUS10020</name>
</gene>
<name>A0A9N9DUC9_9GLOM</name>
<organism evidence="1 2">
    <name type="scientific">Ambispora leptoticha</name>
    <dbReference type="NCBI Taxonomy" id="144679"/>
    <lineage>
        <taxon>Eukaryota</taxon>
        <taxon>Fungi</taxon>
        <taxon>Fungi incertae sedis</taxon>
        <taxon>Mucoromycota</taxon>
        <taxon>Glomeromycotina</taxon>
        <taxon>Glomeromycetes</taxon>
        <taxon>Archaeosporales</taxon>
        <taxon>Ambisporaceae</taxon>
        <taxon>Ambispora</taxon>
    </lineage>
</organism>
<evidence type="ECO:0000313" key="2">
    <source>
        <dbReference type="Proteomes" id="UP000789508"/>
    </source>
</evidence>
<dbReference type="Proteomes" id="UP000789508">
    <property type="component" value="Unassembled WGS sequence"/>
</dbReference>
<keyword evidence="2" id="KW-1185">Reference proteome</keyword>
<dbReference type="AlphaFoldDB" id="A0A9N9DUC9"/>
<accession>A0A9N9DUC9</accession>
<sequence>MAELLGHNGSIITSDPIGASYNPLQDYQAQVAITYQSFLQSKRTGNQRAQLWYTYYLGEILENMLPEQRTACTKQLTRYYTTATVENCHNGQNYEANSADDL</sequence>
<reference evidence="1" key="1">
    <citation type="submission" date="2021-06" db="EMBL/GenBank/DDBJ databases">
        <authorList>
            <person name="Kallberg Y."/>
            <person name="Tangrot J."/>
            <person name="Rosling A."/>
        </authorList>
    </citation>
    <scope>NUCLEOTIDE SEQUENCE</scope>
    <source>
        <strain evidence="1">FL130A</strain>
    </source>
</reference>
<dbReference type="OrthoDB" id="2337396at2759"/>